<dbReference type="InterPro" id="IPR013783">
    <property type="entry name" value="Ig-like_fold"/>
</dbReference>
<comment type="caution">
    <text evidence="3">The sequence shown here is derived from an EMBL/GenBank/DDBJ whole genome shotgun (WGS) entry which is preliminary data.</text>
</comment>
<dbReference type="NCBIfam" id="TIGR04564">
    <property type="entry name" value="Synergist_CTERM"/>
    <property type="match status" value="1"/>
</dbReference>
<organism evidence="3 4">
    <name type="scientific">Cloacibacillus evryensis</name>
    <dbReference type="NCBI Taxonomy" id="508460"/>
    <lineage>
        <taxon>Bacteria</taxon>
        <taxon>Thermotogati</taxon>
        <taxon>Synergistota</taxon>
        <taxon>Synergistia</taxon>
        <taxon>Synergistales</taxon>
        <taxon>Synergistaceae</taxon>
        <taxon>Cloacibacillus</taxon>
    </lineage>
</organism>
<protein>
    <submittedName>
        <fullName evidence="3">DUF6273 domain-containing protein</fullName>
    </submittedName>
</protein>
<dbReference type="InterPro" id="IPR046240">
    <property type="entry name" value="DUF6273"/>
</dbReference>
<dbReference type="Pfam" id="PF19789">
    <property type="entry name" value="DUF6273"/>
    <property type="match status" value="1"/>
</dbReference>
<proteinExistence type="predicted"/>
<dbReference type="SUPFAM" id="SSF49313">
    <property type="entry name" value="Cadherin-like"/>
    <property type="match status" value="1"/>
</dbReference>
<evidence type="ECO:0000313" key="3">
    <source>
        <dbReference type="EMBL" id="MCQ4815663.1"/>
    </source>
</evidence>
<accession>A0AAW5KA58</accession>
<dbReference type="RefSeq" id="WP_008711130.1">
    <property type="nucleotide sequence ID" value="NZ_CABKQM010000007.1"/>
</dbReference>
<dbReference type="EMBL" id="JANFYT010000049">
    <property type="protein sequence ID" value="MCQ4815663.1"/>
    <property type="molecule type" value="Genomic_DNA"/>
</dbReference>
<dbReference type="Proteomes" id="UP001205919">
    <property type="component" value="Unassembled WGS sequence"/>
</dbReference>
<reference evidence="3 4" key="1">
    <citation type="submission" date="2022-06" db="EMBL/GenBank/DDBJ databases">
        <title>Isolation of gut microbiota from human fecal samples.</title>
        <authorList>
            <person name="Pamer E.G."/>
            <person name="Barat B."/>
            <person name="Waligurski E."/>
            <person name="Medina S."/>
            <person name="Paddock L."/>
            <person name="Mostad J."/>
        </authorList>
    </citation>
    <scope>NUCLEOTIDE SEQUENCE [LARGE SCALE GENOMIC DNA]</scope>
    <source>
        <strain evidence="3 4">DFI.9.90</strain>
    </source>
</reference>
<keyword evidence="1" id="KW-0732">Signal</keyword>
<dbReference type="GO" id="GO:0016020">
    <property type="term" value="C:membrane"/>
    <property type="evidence" value="ECO:0007669"/>
    <property type="project" value="InterPro"/>
</dbReference>
<evidence type="ECO:0000259" key="2">
    <source>
        <dbReference type="Pfam" id="PF19789"/>
    </source>
</evidence>
<feature type="signal peptide" evidence="1">
    <location>
        <begin position="1"/>
        <end position="23"/>
    </location>
</feature>
<gene>
    <name evidence="3" type="ORF">NE630_14585</name>
</gene>
<sequence>MKRFATFAFAALLAVALAAVSFAGSTPAKDSKVFFGSYPQDQLASAANSQDKQPIEWRVLEVSGDKMLLLSEKILDAVPWHTTSQDLTVTWETSAIRAWLNGENSGQFYNEAFSTQDRVAIVKSNVKNPTPTVPSDCASSGNDTQDNVFLLSREEAINSDYGFSSGETADALRQKKPTTYAYNNGVGFPHVGFSPTDFPDMKDTYAETSTSNGRGPWYLRTRGGNSWAARALMADMDGYCSDYSFGLIVFPGERKPYISGAVPAIWIDTTKVDFTASGDQFVATAKTETAPTITTASLPDGKMETTYSASLAADGTATITWTLKSGSSLPAGLALASDGAITGTPTAAGKTEFTVVATNGAGSAEKALSITIAASVTPGKENVSGVGVSGEGMTAEEPVFIESSDKAVVSLDAQADGSKELTLVKEDGTGKAATFVKEAFVCAVKLDVTHEDDTAAMTLTLTPAEGKAFDTAKKYYAIIQNKKTSAYAVFECAHADGKLNITVKPVGDYFSENTVAVYTGTAAEKGGSSSGGCNAGFAGLLLLAVPAMVFVRKKK</sequence>
<dbReference type="Gene3D" id="2.60.40.10">
    <property type="entry name" value="Immunoglobulins"/>
    <property type="match status" value="1"/>
</dbReference>
<evidence type="ECO:0000313" key="4">
    <source>
        <dbReference type="Proteomes" id="UP001205919"/>
    </source>
</evidence>
<feature type="chain" id="PRO_5043890744" evidence="1">
    <location>
        <begin position="24"/>
        <end position="555"/>
    </location>
</feature>
<name>A0AAW5KA58_9BACT</name>
<keyword evidence="4" id="KW-1185">Reference proteome</keyword>
<dbReference type="AlphaFoldDB" id="A0AAW5KA58"/>
<dbReference type="InterPro" id="IPR030821">
    <property type="entry name" value="Synergist_CTERM"/>
</dbReference>
<dbReference type="InterPro" id="IPR015919">
    <property type="entry name" value="Cadherin-like_sf"/>
</dbReference>
<dbReference type="GO" id="GO:0005509">
    <property type="term" value="F:calcium ion binding"/>
    <property type="evidence" value="ECO:0007669"/>
    <property type="project" value="InterPro"/>
</dbReference>
<evidence type="ECO:0000256" key="1">
    <source>
        <dbReference type="SAM" id="SignalP"/>
    </source>
</evidence>
<feature type="domain" description="DUF6273" evidence="2">
    <location>
        <begin position="65"/>
        <end position="222"/>
    </location>
</feature>